<dbReference type="InterPro" id="IPR008920">
    <property type="entry name" value="TF_FadR/GntR_C"/>
</dbReference>
<evidence type="ECO:0000313" key="5">
    <source>
        <dbReference type="EMBL" id="GLS65170.1"/>
    </source>
</evidence>
<evidence type="ECO:0000256" key="1">
    <source>
        <dbReference type="ARBA" id="ARBA00023015"/>
    </source>
</evidence>
<evidence type="ECO:0000313" key="7">
    <source>
        <dbReference type="Proteomes" id="UP001156856"/>
    </source>
</evidence>
<sequence length="173" mass="18503">MPTLTHNPFLAALAADDAVRFSRRDRLEPRIAAAAGVLGRADYRVSDQRRAICRIIFAAALLAAGGVEEADLADLARALQRGRNAGGDGCERGHAANDFVRALLTAACLPDAEGLLRQLGTAVFMTADDSSRPEWAQVLRGAERFIDALETAQPRRVLRTTTALLRTAAGRPA</sequence>
<keyword evidence="7" id="KW-1185">Reference proteome</keyword>
<evidence type="ECO:0000313" key="4">
    <source>
        <dbReference type="EMBL" id="GEP06151.1"/>
    </source>
</evidence>
<dbReference type="Proteomes" id="UP001156856">
    <property type="component" value="Unassembled WGS sequence"/>
</dbReference>
<gene>
    <name evidence="5" type="ORF">GCM10007888_35520</name>
    <name evidence="4" type="ORF">MOX02_41890</name>
</gene>
<keyword evidence="3" id="KW-0804">Transcription</keyword>
<dbReference type="RefSeq" id="WP_147027682.1">
    <property type="nucleotide sequence ID" value="NZ_BJZU01000092.1"/>
</dbReference>
<organism evidence="4 6">
    <name type="scientific">Methylobacterium oxalidis</name>
    <dbReference type="NCBI Taxonomy" id="944322"/>
    <lineage>
        <taxon>Bacteria</taxon>
        <taxon>Pseudomonadati</taxon>
        <taxon>Pseudomonadota</taxon>
        <taxon>Alphaproteobacteria</taxon>
        <taxon>Hyphomicrobiales</taxon>
        <taxon>Methylobacteriaceae</taxon>
        <taxon>Methylobacterium</taxon>
    </lineage>
</organism>
<dbReference type="Proteomes" id="UP000321960">
    <property type="component" value="Unassembled WGS sequence"/>
</dbReference>
<reference evidence="5" key="4">
    <citation type="submission" date="2023-01" db="EMBL/GenBank/DDBJ databases">
        <title>Draft genome sequence of Methylobacterium oxalidis strain NBRC 107715.</title>
        <authorList>
            <person name="Sun Q."/>
            <person name="Mori K."/>
        </authorList>
    </citation>
    <scope>NUCLEOTIDE SEQUENCE</scope>
    <source>
        <strain evidence="5">NBRC 107715</strain>
    </source>
</reference>
<dbReference type="AlphaFoldDB" id="A0A512J863"/>
<evidence type="ECO:0000256" key="3">
    <source>
        <dbReference type="ARBA" id="ARBA00023163"/>
    </source>
</evidence>
<evidence type="ECO:0000313" key="6">
    <source>
        <dbReference type="Proteomes" id="UP000321960"/>
    </source>
</evidence>
<keyword evidence="1" id="KW-0805">Transcription regulation</keyword>
<reference evidence="4 6" key="3">
    <citation type="submission" date="2019-07" db="EMBL/GenBank/DDBJ databases">
        <title>Whole genome shotgun sequence of Methylobacterium oxalidis NBRC 107715.</title>
        <authorList>
            <person name="Hosoyama A."/>
            <person name="Uohara A."/>
            <person name="Ohji S."/>
            <person name="Ichikawa N."/>
        </authorList>
    </citation>
    <scope>NUCLEOTIDE SEQUENCE [LARGE SCALE GENOMIC DNA]</scope>
    <source>
        <strain evidence="4 6">NBRC 107715</strain>
    </source>
</reference>
<dbReference type="Gene3D" id="1.20.120.530">
    <property type="entry name" value="GntR ligand-binding domain-like"/>
    <property type="match status" value="1"/>
</dbReference>
<evidence type="ECO:0000256" key="2">
    <source>
        <dbReference type="ARBA" id="ARBA00023125"/>
    </source>
</evidence>
<reference evidence="7" key="2">
    <citation type="journal article" date="2019" name="Int. J. Syst. Evol. Microbiol.">
        <title>The Global Catalogue of Microorganisms (GCM) 10K type strain sequencing project: providing services to taxonomists for standard genome sequencing and annotation.</title>
        <authorList>
            <consortium name="The Broad Institute Genomics Platform"/>
            <consortium name="The Broad Institute Genome Sequencing Center for Infectious Disease"/>
            <person name="Wu L."/>
            <person name="Ma J."/>
        </authorList>
    </citation>
    <scope>NUCLEOTIDE SEQUENCE [LARGE SCALE GENOMIC DNA]</scope>
    <source>
        <strain evidence="7">NBRC 107715</strain>
    </source>
</reference>
<protein>
    <submittedName>
        <fullName evidence="4">Uncharacterized protein</fullName>
    </submittedName>
</protein>
<accession>A0A512J863</accession>
<dbReference type="EMBL" id="BSPK01000064">
    <property type="protein sequence ID" value="GLS65170.1"/>
    <property type="molecule type" value="Genomic_DNA"/>
</dbReference>
<comment type="caution">
    <text evidence="4">The sequence shown here is derived from an EMBL/GenBank/DDBJ whole genome shotgun (WGS) entry which is preliminary data.</text>
</comment>
<keyword evidence="2" id="KW-0238">DNA-binding</keyword>
<dbReference type="GO" id="GO:0003677">
    <property type="term" value="F:DNA binding"/>
    <property type="evidence" value="ECO:0007669"/>
    <property type="project" value="UniProtKB-KW"/>
</dbReference>
<name>A0A512J863_9HYPH</name>
<proteinExistence type="predicted"/>
<reference evidence="5" key="1">
    <citation type="journal article" date="2014" name="Int. J. Syst. Evol. Microbiol.">
        <title>Complete genome of a new Firmicutes species belonging to the dominant human colonic microbiota ('Ruminococcus bicirculans') reveals two chromosomes and a selective capacity to utilize plant glucans.</title>
        <authorList>
            <consortium name="NISC Comparative Sequencing Program"/>
            <person name="Wegmann U."/>
            <person name="Louis P."/>
            <person name="Goesmann A."/>
            <person name="Henrissat B."/>
            <person name="Duncan S.H."/>
            <person name="Flint H.J."/>
        </authorList>
    </citation>
    <scope>NUCLEOTIDE SEQUENCE</scope>
    <source>
        <strain evidence="5">NBRC 107715</strain>
    </source>
</reference>
<dbReference type="EMBL" id="BJZU01000092">
    <property type="protein sequence ID" value="GEP06151.1"/>
    <property type="molecule type" value="Genomic_DNA"/>
</dbReference>